<dbReference type="AlphaFoldDB" id="A0A6A3LKW8"/>
<evidence type="ECO:0000313" key="3">
    <source>
        <dbReference type="Proteomes" id="UP000460718"/>
    </source>
</evidence>
<dbReference type="Proteomes" id="UP000460718">
    <property type="component" value="Unassembled WGS sequence"/>
</dbReference>
<name>A0A6A3LKW8_9STRA</name>
<evidence type="ECO:0000313" key="2">
    <source>
        <dbReference type="EMBL" id="KAE9354322.1"/>
    </source>
</evidence>
<dbReference type="Proteomes" id="UP000486351">
    <property type="component" value="Unassembled WGS sequence"/>
</dbReference>
<gene>
    <name evidence="2" type="ORF">PF008_g4579</name>
    <name evidence="1" type="ORF">PF011_g6994</name>
</gene>
<proteinExistence type="predicted"/>
<protein>
    <submittedName>
        <fullName evidence="1">Uncharacterized protein</fullName>
    </submittedName>
</protein>
<evidence type="ECO:0000313" key="4">
    <source>
        <dbReference type="Proteomes" id="UP000486351"/>
    </source>
</evidence>
<dbReference type="EMBL" id="QXFW01000304">
    <property type="protein sequence ID" value="KAE9016774.1"/>
    <property type="molecule type" value="Genomic_DNA"/>
</dbReference>
<evidence type="ECO:0000313" key="1">
    <source>
        <dbReference type="EMBL" id="KAE9016774.1"/>
    </source>
</evidence>
<sequence length="133" mass="15182">MRPLAFLCRASFLQWAGEPALVIASSPRSPPPSSFTSTRPGGLWLARLAWRPTETERSRRRRLRRLLFTILLFSPPRWLPRCHPLRLLPPPRLTSSVTCTFILPLAVISSVDPYFVPLGTTFLYNEYSPIVHV</sequence>
<reference evidence="3 4" key="1">
    <citation type="submission" date="2018-09" db="EMBL/GenBank/DDBJ databases">
        <title>Genomic investigation of the strawberry pathogen Phytophthora fragariae indicates pathogenicity is determined by transcriptional variation in three key races.</title>
        <authorList>
            <person name="Adams T.M."/>
            <person name="Armitage A.D."/>
            <person name="Sobczyk M.K."/>
            <person name="Bates H.J."/>
            <person name="Dunwell J.M."/>
            <person name="Nellist C.F."/>
            <person name="Harrison R.J."/>
        </authorList>
    </citation>
    <scope>NUCLEOTIDE SEQUENCE [LARGE SCALE GENOMIC DNA]</scope>
    <source>
        <strain evidence="2 4">NOV-77</strain>
        <strain evidence="1 3">SCRP245</strain>
    </source>
</reference>
<comment type="caution">
    <text evidence="1">The sequence shown here is derived from an EMBL/GenBank/DDBJ whole genome shotgun (WGS) entry which is preliminary data.</text>
</comment>
<dbReference type="EMBL" id="QXFY01000157">
    <property type="protein sequence ID" value="KAE9354322.1"/>
    <property type="molecule type" value="Genomic_DNA"/>
</dbReference>
<organism evidence="1 3">
    <name type="scientific">Phytophthora fragariae</name>
    <dbReference type="NCBI Taxonomy" id="53985"/>
    <lineage>
        <taxon>Eukaryota</taxon>
        <taxon>Sar</taxon>
        <taxon>Stramenopiles</taxon>
        <taxon>Oomycota</taxon>
        <taxon>Peronosporomycetes</taxon>
        <taxon>Peronosporales</taxon>
        <taxon>Peronosporaceae</taxon>
        <taxon>Phytophthora</taxon>
    </lineage>
</organism>
<accession>A0A6A3LKW8</accession>